<dbReference type="Pfam" id="PF14464">
    <property type="entry name" value="Prok-JAB"/>
    <property type="match status" value="1"/>
</dbReference>
<dbReference type="InterPro" id="IPR037518">
    <property type="entry name" value="MPN"/>
</dbReference>
<dbReference type="InterPro" id="IPR000555">
    <property type="entry name" value="JAMM/MPN+_dom"/>
</dbReference>
<keyword evidence="4" id="KW-0862">Zinc</keyword>
<reference evidence="7 8" key="2">
    <citation type="journal article" date="2013" name="Plant Physiol.">
        <title>A Nostoc punctiforme Sugar Transporter Necessary to Establish a Cyanobacterium-Plant Symbiosis.</title>
        <authorList>
            <person name="Ekman M."/>
            <person name="Picossi S."/>
            <person name="Campbell E.L."/>
            <person name="Meeks J.C."/>
            <person name="Flores E."/>
        </authorList>
    </citation>
    <scope>NUCLEOTIDE SEQUENCE [LARGE SCALE GENOMIC DNA]</scope>
    <source>
        <strain evidence="8">ATCC 29133 / PCC 73102</strain>
    </source>
</reference>
<dbReference type="Gene3D" id="3.40.140.10">
    <property type="entry name" value="Cytidine Deaminase, domain 2"/>
    <property type="match status" value="1"/>
</dbReference>
<evidence type="ECO:0000256" key="3">
    <source>
        <dbReference type="ARBA" id="ARBA00022801"/>
    </source>
</evidence>
<organism evidence="7 8">
    <name type="scientific">Nostoc punctiforme (strain ATCC 29133 / PCC 73102)</name>
    <dbReference type="NCBI Taxonomy" id="63737"/>
    <lineage>
        <taxon>Bacteria</taxon>
        <taxon>Bacillati</taxon>
        <taxon>Cyanobacteriota</taxon>
        <taxon>Cyanophyceae</taxon>
        <taxon>Nostocales</taxon>
        <taxon>Nostocaceae</taxon>
        <taxon>Nostoc</taxon>
    </lineage>
</organism>
<keyword evidence="3" id="KW-0378">Hydrolase</keyword>
<evidence type="ECO:0000256" key="2">
    <source>
        <dbReference type="ARBA" id="ARBA00022723"/>
    </source>
</evidence>
<dbReference type="STRING" id="63737.Npun_F2019"/>
<dbReference type="GO" id="GO:0006508">
    <property type="term" value="P:proteolysis"/>
    <property type="evidence" value="ECO:0007669"/>
    <property type="project" value="UniProtKB-KW"/>
</dbReference>
<dbReference type="InterPro" id="IPR028090">
    <property type="entry name" value="JAB_dom_prok"/>
</dbReference>
<dbReference type="SMART" id="SM00232">
    <property type="entry name" value="JAB_MPN"/>
    <property type="match status" value="1"/>
</dbReference>
<evidence type="ECO:0000256" key="1">
    <source>
        <dbReference type="ARBA" id="ARBA00022670"/>
    </source>
</evidence>
<accession>B2J4Y6</accession>
<dbReference type="PROSITE" id="PS50249">
    <property type="entry name" value="MPN"/>
    <property type="match status" value="1"/>
</dbReference>
<keyword evidence="5" id="KW-0482">Metalloprotease</keyword>
<protein>
    <submittedName>
        <fullName evidence="7">Mov34/MPN/PAD-1 family protein</fullName>
    </submittedName>
</protein>
<proteinExistence type="predicted"/>
<dbReference type="CDD" id="cd08070">
    <property type="entry name" value="MPN_like"/>
    <property type="match status" value="1"/>
</dbReference>
<dbReference type="PANTHER" id="PTHR34858">
    <property type="entry name" value="CYSO-CYSTEINE PEPTIDASE"/>
    <property type="match status" value="1"/>
</dbReference>
<dbReference type="PhylomeDB" id="B2J4Y6"/>
<dbReference type="PANTHER" id="PTHR34858:SF1">
    <property type="entry name" value="CYSO-CYSTEINE PEPTIDASE"/>
    <property type="match status" value="1"/>
</dbReference>
<dbReference type="OrthoDB" id="9802958at2"/>
<dbReference type="EMBL" id="CP001037">
    <property type="protein sequence ID" value="ACC80646.1"/>
    <property type="molecule type" value="Genomic_DNA"/>
</dbReference>
<evidence type="ECO:0000256" key="5">
    <source>
        <dbReference type="ARBA" id="ARBA00023049"/>
    </source>
</evidence>
<dbReference type="EnsemblBacteria" id="ACC80646">
    <property type="protein sequence ID" value="ACC80646"/>
    <property type="gene ID" value="Npun_F2019"/>
</dbReference>
<evidence type="ECO:0000313" key="7">
    <source>
        <dbReference type="EMBL" id="ACC80646.1"/>
    </source>
</evidence>
<dbReference type="eggNOG" id="COG1310">
    <property type="taxonomic scope" value="Bacteria"/>
</dbReference>
<keyword evidence="2" id="KW-0479">Metal-binding</keyword>
<keyword evidence="1" id="KW-0645">Protease</keyword>
<dbReference type="HOGENOM" id="CLU_116765_4_0_3"/>
<dbReference type="GO" id="GO:0008235">
    <property type="term" value="F:metalloexopeptidase activity"/>
    <property type="evidence" value="ECO:0007669"/>
    <property type="project" value="TreeGrafter"/>
</dbReference>
<dbReference type="GO" id="GO:0008270">
    <property type="term" value="F:zinc ion binding"/>
    <property type="evidence" value="ECO:0007669"/>
    <property type="project" value="TreeGrafter"/>
</dbReference>
<evidence type="ECO:0000256" key="4">
    <source>
        <dbReference type="ARBA" id="ARBA00022833"/>
    </source>
</evidence>
<evidence type="ECO:0000259" key="6">
    <source>
        <dbReference type="PROSITE" id="PS50249"/>
    </source>
</evidence>
<dbReference type="SUPFAM" id="SSF102712">
    <property type="entry name" value="JAB1/MPN domain"/>
    <property type="match status" value="1"/>
</dbReference>
<keyword evidence="8" id="KW-1185">Reference proteome</keyword>
<evidence type="ECO:0000313" key="8">
    <source>
        <dbReference type="Proteomes" id="UP000001191"/>
    </source>
</evidence>
<dbReference type="RefSeq" id="WP_012408656.1">
    <property type="nucleotide sequence ID" value="NC_010628.1"/>
</dbReference>
<name>B2J4Y6_NOSP7</name>
<feature type="domain" description="MPN" evidence="6">
    <location>
        <begin position="2"/>
        <end position="143"/>
    </location>
</feature>
<gene>
    <name evidence="7" type="ordered locus">Npun_F2019</name>
</gene>
<dbReference type="KEGG" id="npu:Npun_F2019"/>
<dbReference type="InterPro" id="IPR051929">
    <property type="entry name" value="VirAsm_ModProt"/>
</dbReference>
<dbReference type="Proteomes" id="UP000001191">
    <property type="component" value="Chromosome"/>
</dbReference>
<reference evidence="8" key="1">
    <citation type="submission" date="2008-04" db="EMBL/GenBank/DDBJ databases">
        <title>Complete sequence of chromosome of Nostoc punctiforme ATCC 29133.</title>
        <authorList>
            <consortium name="US DOE Joint Genome Institute"/>
            <person name="Copeland A."/>
            <person name="Lucas S."/>
            <person name="Lapidus A."/>
            <person name="Glavina del Rio T."/>
            <person name="Dalin E."/>
            <person name="Tice H."/>
            <person name="Pitluck S."/>
            <person name="Chain P."/>
            <person name="Malfatti S."/>
            <person name="Shin M."/>
            <person name="Vergez L."/>
            <person name="Schmutz J."/>
            <person name="Larimer F."/>
            <person name="Land M."/>
            <person name="Hauser L."/>
            <person name="Kyrpides N."/>
            <person name="Kim E."/>
            <person name="Meeks J.C."/>
            <person name="Elhai J."/>
            <person name="Campbell E.L."/>
            <person name="Thiel T."/>
            <person name="Longmire J."/>
            <person name="Potts M."/>
            <person name="Atlas R."/>
        </authorList>
    </citation>
    <scope>NUCLEOTIDE SEQUENCE [LARGE SCALE GENOMIC DNA]</scope>
    <source>
        <strain evidence="8">ATCC 29133 / PCC 73102</strain>
    </source>
</reference>
<dbReference type="AlphaFoldDB" id="B2J4Y6"/>
<dbReference type="FunFam" id="3.40.140.10:FF:000085">
    <property type="entry name" value="Mov34/MPN/PAD-1 family protein"/>
    <property type="match status" value="1"/>
</dbReference>
<sequence length="152" mass="17373">MIRLSPEHLQTIRAHAESTYPEECCGIILGYMAAEDKIVVEVMPTENAWNTEAGAEFSEKRTAESKRRQYAIAPEVMLKTQKEARNRLLNIIGIFHSHPDHPAIPSECDRLYAWQGYSYIIVTVQNGKAGELQSWSLDDRHQFQAETIENIK</sequence>